<organism evidence="1 2">
    <name type="scientific">Clavibacter californiensis</name>
    <dbReference type="NCBI Taxonomy" id="1401995"/>
    <lineage>
        <taxon>Bacteria</taxon>
        <taxon>Bacillati</taxon>
        <taxon>Actinomycetota</taxon>
        <taxon>Actinomycetes</taxon>
        <taxon>Micrococcales</taxon>
        <taxon>Microbacteriaceae</taxon>
        <taxon>Clavibacter</taxon>
    </lineage>
</organism>
<proteinExistence type="predicted"/>
<name>A0ABX9N8W9_9MICO</name>
<accession>A0ABX9N8W9</accession>
<sequence length="60" mass="6284">MEECRTSRAACVPGPGGVDLLASIETARAARVHRAPADADPGMRSADLQHVADLLPHLIP</sequence>
<protein>
    <submittedName>
        <fullName evidence="1">Uncharacterized protein</fullName>
    </submittedName>
</protein>
<evidence type="ECO:0000313" key="1">
    <source>
        <dbReference type="EMBL" id="RII94049.1"/>
    </source>
</evidence>
<gene>
    <name evidence="1" type="ORF">DZF98_02640</name>
</gene>
<comment type="caution">
    <text evidence="1">The sequence shown here is derived from an EMBL/GenBank/DDBJ whole genome shotgun (WGS) entry which is preliminary data.</text>
</comment>
<dbReference type="EMBL" id="QWEE01000019">
    <property type="protein sequence ID" value="RII94049.1"/>
    <property type="molecule type" value="Genomic_DNA"/>
</dbReference>
<dbReference type="Proteomes" id="UP000265355">
    <property type="component" value="Unassembled WGS sequence"/>
</dbReference>
<evidence type="ECO:0000313" key="2">
    <source>
        <dbReference type="Proteomes" id="UP000265355"/>
    </source>
</evidence>
<reference evidence="1 2" key="1">
    <citation type="submission" date="2018-08" db="EMBL/GenBank/DDBJ databases">
        <title>Genome Sequence of Clavibacter michiganensis Subspecies type strains, and the Atypical Peach-Colored Strains Isolated from Tomato.</title>
        <authorList>
            <person name="Osdaghi E."/>
            <person name="Portier P."/>
            <person name="Briand M."/>
            <person name="Jacques M.-A."/>
        </authorList>
    </citation>
    <scope>NUCLEOTIDE SEQUENCE [LARGE SCALE GENOMIC DNA]</scope>
    <source>
        <strain evidence="1 2">CFBP 8216</strain>
    </source>
</reference>
<keyword evidence="2" id="KW-1185">Reference proteome</keyword>